<organism evidence="2 3">
    <name type="scientific">Escherichia coli</name>
    <dbReference type="NCBI Taxonomy" id="562"/>
    <lineage>
        <taxon>Bacteria</taxon>
        <taxon>Pseudomonadati</taxon>
        <taxon>Pseudomonadota</taxon>
        <taxon>Gammaproteobacteria</taxon>
        <taxon>Enterobacterales</taxon>
        <taxon>Enterobacteriaceae</taxon>
        <taxon>Escherichia</taxon>
    </lineage>
</organism>
<gene>
    <name evidence="2" type="primary">exoO_2</name>
    <name evidence="2" type="ORF">NCTC11112_05783</name>
</gene>
<dbReference type="GO" id="GO:0004527">
    <property type="term" value="F:exonuclease activity"/>
    <property type="evidence" value="ECO:0007669"/>
    <property type="project" value="UniProtKB-KW"/>
</dbReference>
<dbReference type="Proteomes" id="UP000254817">
    <property type="component" value="Unassembled WGS sequence"/>
</dbReference>
<accession>A0A376S707</accession>
<evidence type="ECO:0000313" key="3">
    <source>
        <dbReference type="Proteomes" id="UP000254817"/>
    </source>
</evidence>
<dbReference type="EMBL" id="UGAW01000002">
    <property type="protein sequence ID" value="STI46606.1"/>
    <property type="molecule type" value="Genomic_DNA"/>
</dbReference>
<keyword evidence="2" id="KW-0269">Exonuclease</keyword>
<name>A0A376S707_ECOLX</name>
<dbReference type="AlphaFoldDB" id="A0A376S707"/>
<reference evidence="2 3" key="1">
    <citation type="submission" date="2018-06" db="EMBL/GenBank/DDBJ databases">
        <authorList>
            <consortium name="Pathogen Informatics"/>
            <person name="Doyle S."/>
        </authorList>
    </citation>
    <scope>NUCLEOTIDE SEQUENCE [LARGE SCALE GENOMIC DNA]</scope>
    <source>
        <strain evidence="2 3">NCTC11112</strain>
    </source>
</reference>
<evidence type="ECO:0000313" key="2">
    <source>
        <dbReference type="EMBL" id="STI46606.1"/>
    </source>
</evidence>
<proteinExistence type="predicted"/>
<keyword evidence="2" id="KW-0540">Nuclease</keyword>
<sequence>MKKQTWALLMFSSHQKHKQMPVETEVSDIPKNETAPEAEPSVEREGPFYFLFTRQGWRKIRSRKQTLWSG</sequence>
<evidence type="ECO:0000256" key="1">
    <source>
        <dbReference type="SAM" id="MobiDB-lite"/>
    </source>
</evidence>
<feature type="region of interest" description="Disordered" evidence="1">
    <location>
        <begin position="18"/>
        <end position="42"/>
    </location>
</feature>
<protein>
    <submittedName>
        <fullName evidence="2">Exonuclease RNase T and DNA polymerase III</fullName>
    </submittedName>
</protein>
<keyword evidence="2" id="KW-0378">Hydrolase</keyword>